<feature type="compositionally biased region" description="Low complexity" evidence="1">
    <location>
        <begin position="43"/>
        <end position="71"/>
    </location>
</feature>
<protein>
    <recommendedName>
        <fullName evidence="5">Lipoprotein</fullName>
    </recommendedName>
</protein>
<evidence type="ECO:0000256" key="2">
    <source>
        <dbReference type="SAM" id="SignalP"/>
    </source>
</evidence>
<reference evidence="3 4" key="1">
    <citation type="submission" date="2019-06" db="EMBL/GenBank/DDBJ databases">
        <title>Whole genome shotgun sequence of Glutamicibacter nicotianae NBRC 14234.</title>
        <authorList>
            <person name="Hosoyama A."/>
            <person name="Uohara A."/>
            <person name="Ohji S."/>
            <person name="Ichikawa N."/>
        </authorList>
    </citation>
    <scope>NUCLEOTIDE SEQUENCE [LARGE SCALE GENOMIC DNA]</scope>
    <source>
        <strain evidence="3 4">NBRC 14234</strain>
    </source>
</reference>
<dbReference type="EMBL" id="BJNE01000001">
    <property type="protein sequence ID" value="GEC11115.1"/>
    <property type="molecule type" value="Genomic_DNA"/>
</dbReference>
<comment type="caution">
    <text evidence="3">The sequence shown here is derived from an EMBL/GenBank/DDBJ whole genome shotgun (WGS) entry which is preliminary data.</text>
</comment>
<dbReference type="RefSeq" id="WP_141355469.1">
    <property type="nucleotide sequence ID" value="NZ_BAAAWM010000001.1"/>
</dbReference>
<feature type="signal peptide" evidence="2">
    <location>
        <begin position="1"/>
        <end position="24"/>
    </location>
</feature>
<feature type="chain" id="PRO_5045746971" description="Lipoprotein" evidence="2">
    <location>
        <begin position="25"/>
        <end position="184"/>
    </location>
</feature>
<dbReference type="Proteomes" id="UP000316242">
    <property type="component" value="Unassembled WGS sequence"/>
</dbReference>
<dbReference type="PROSITE" id="PS51257">
    <property type="entry name" value="PROKAR_LIPOPROTEIN"/>
    <property type="match status" value="1"/>
</dbReference>
<keyword evidence="4" id="KW-1185">Reference proteome</keyword>
<name>A0ABQ0RI07_GLUNI</name>
<keyword evidence="2" id="KW-0732">Signal</keyword>
<evidence type="ECO:0000313" key="3">
    <source>
        <dbReference type="EMBL" id="GEC11115.1"/>
    </source>
</evidence>
<organism evidence="3 4">
    <name type="scientific">Glutamicibacter nicotianae</name>
    <name type="common">Arthrobacter nicotianae</name>
    <dbReference type="NCBI Taxonomy" id="37929"/>
    <lineage>
        <taxon>Bacteria</taxon>
        <taxon>Bacillati</taxon>
        <taxon>Actinomycetota</taxon>
        <taxon>Actinomycetes</taxon>
        <taxon>Micrococcales</taxon>
        <taxon>Micrococcaceae</taxon>
        <taxon>Glutamicibacter</taxon>
    </lineage>
</organism>
<evidence type="ECO:0000313" key="4">
    <source>
        <dbReference type="Proteomes" id="UP000316242"/>
    </source>
</evidence>
<gene>
    <name evidence="3" type="ORF">ANI01nite_03180</name>
</gene>
<evidence type="ECO:0000256" key="1">
    <source>
        <dbReference type="SAM" id="MobiDB-lite"/>
    </source>
</evidence>
<sequence>MPDAPRKLLKLSSAAALAGCLALAGCGSTSGGAPSEASTDPGASPTQSASATASPTESSSEPTEPAASSTSADEESEQTETIGGQELGKLPSNATEYADALVVAWGNGNEAQMKQLATAQVVASLTGHSAAGGPNWSQTSNDAGAGSVFVSYENAEDGTVLNLRVQNQVVGQGHEQGVVEASFE</sequence>
<proteinExistence type="predicted"/>
<accession>A0ABQ0RI07</accession>
<feature type="region of interest" description="Disordered" evidence="1">
    <location>
        <begin position="27"/>
        <end position="91"/>
    </location>
</feature>
<evidence type="ECO:0008006" key="5">
    <source>
        <dbReference type="Google" id="ProtNLM"/>
    </source>
</evidence>